<feature type="transmembrane region" description="Helical" evidence="1">
    <location>
        <begin position="12"/>
        <end position="44"/>
    </location>
</feature>
<keyword evidence="3" id="KW-1185">Reference proteome</keyword>
<keyword evidence="1" id="KW-0812">Transmembrane</keyword>
<dbReference type="EMBL" id="CSTE01000002">
    <property type="protein sequence ID" value="CQR51308.1"/>
    <property type="molecule type" value="Genomic_DNA"/>
</dbReference>
<sequence length="48" mass="4980">MASMAESESVPFWWIVLFLVLALGSGAAVVFSVGGSLISGAAVLPFFF</sequence>
<dbReference type="Proteomes" id="UP000198902">
    <property type="component" value="Unassembled WGS sequence"/>
</dbReference>
<reference evidence="3" key="1">
    <citation type="submission" date="2015-03" db="EMBL/GenBank/DDBJ databases">
        <authorList>
            <person name="Urmite Genomes"/>
        </authorList>
    </citation>
    <scope>NUCLEOTIDE SEQUENCE [LARGE SCALE GENOMIC DNA]</scope>
    <source>
        <strain evidence="3">Arc-Hr</strain>
    </source>
</reference>
<protein>
    <submittedName>
        <fullName evidence="2">Uncharacterized protein</fullName>
    </submittedName>
</protein>
<proteinExistence type="predicted"/>
<evidence type="ECO:0000256" key="1">
    <source>
        <dbReference type="SAM" id="Phobius"/>
    </source>
</evidence>
<evidence type="ECO:0000313" key="2">
    <source>
        <dbReference type="EMBL" id="CQR51308.1"/>
    </source>
</evidence>
<organism evidence="2 3">
    <name type="scientific">Haloferax massiliensis</name>
    <dbReference type="NCBI Taxonomy" id="1476858"/>
    <lineage>
        <taxon>Archaea</taxon>
        <taxon>Methanobacteriati</taxon>
        <taxon>Methanobacteriota</taxon>
        <taxon>Stenosarchaea group</taxon>
        <taxon>Halobacteria</taxon>
        <taxon>Halobacteriales</taxon>
        <taxon>Haloferacaceae</taxon>
        <taxon>Haloferax</taxon>
    </lineage>
</organism>
<dbReference type="AlphaFoldDB" id="A0A0D6JTD4"/>
<evidence type="ECO:0000313" key="3">
    <source>
        <dbReference type="Proteomes" id="UP000198902"/>
    </source>
</evidence>
<gene>
    <name evidence="2" type="ORF">BN996_02682</name>
</gene>
<accession>A0A0D6JTD4</accession>
<keyword evidence="1" id="KW-0472">Membrane</keyword>
<keyword evidence="1" id="KW-1133">Transmembrane helix</keyword>
<name>A0A0D6JTD4_9EURY</name>